<dbReference type="GO" id="GO:0005813">
    <property type="term" value="C:centrosome"/>
    <property type="evidence" value="ECO:0007669"/>
    <property type="project" value="TreeGrafter"/>
</dbReference>
<evidence type="ECO:0000313" key="2">
    <source>
        <dbReference type="EMBL" id="KAE8298668.1"/>
    </source>
</evidence>
<keyword evidence="3" id="KW-1185">Reference proteome</keyword>
<organism evidence="2 3">
    <name type="scientific">Larimichthys crocea</name>
    <name type="common">Large yellow croaker</name>
    <name type="synonym">Pseudosciaena crocea</name>
    <dbReference type="NCBI Taxonomy" id="215358"/>
    <lineage>
        <taxon>Eukaryota</taxon>
        <taxon>Metazoa</taxon>
        <taxon>Chordata</taxon>
        <taxon>Craniata</taxon>
        <taxon>Vertebrata</taxon>
        <taxon>Euteleostomi</taxon>
        <taxon>Actinopterygii</taxon>
        <taxon>Neopterygii</taxon>
        <taxon>Teleostei</taxon>
        <taxon>Neoteleostei</taxon>
        <taxon>Acanthomorphata</taxon>
        <taxon>Eupercaria</taxon>
        <taxon>Sciaenidae</taxon>
        <taxon>Larimichthys</taxon>
    </lineage>
</organism>
<reference evidence="2 3" key="1">
    <citation type="submission" date="2019-07" db="EMBL/GenBank/DDBJ databases">
        <title>Chromosome genome assembly for large yellow croaker.</title>
        <authorList>
            <person name="Xiao S."/>
        </authorList>
    </citation>
    <scope>NUCLEOTIDE SEQUENCE [LARGE SCALE GENOMIC DNA]</scope>
    <source>
        <strain evidence="2">JMULYC20181020</strain>
        <tissue evidence="2">Muscle</tissue>
    </source>
</reference>
<dbReference type="EMBL" id="REGW02000003">
    <property type="protein sequence ID" value="KAE8298668.1"/>
    <property type="molecule type" value="Genomic_DNA"/>
</dbReference>
<sequence>MRAIEEETTEVLDISIEQLRTSDTETEDNSASSKDIDVDFEVLRRDMCRDLERDDLFELRSRGHPREGPQTHLSQPDTRPDNLSLEDVQSLLRSAWLTVQHFPSPSIYTTLCGLLALTMGQQDPITTAMLHAQSLGITSRHRTIRHLASCLKKLKKASNDLADKMDALSLDEPSEPKTCTEQMLSQLENIFSFPTADSSTFPKSHCQEFIQHVQHLPEGKNNQYVVVPTKCSLHIS</sequence>
<dbReference type="InterPro" id="IPR005314">
    <property type="entry name" value="Peptidase_C50"/>
</dbReference>
<dbReference type="GO" id="GO:0051307">
    <property type="term" value="P:meiotic chromosome separation"/>
    <property type="evidence" value="ECO:0007669"/>
    <property type="project" value="TreeGrafter"/>
</dbReference>
<comment type="caution">
    <text evidence="2">The sequence shown here is derived from an EMBL/GenBank/DDBJ whole genome shotgun (WGS) entry which is preliminary data.</text>
</comment>
<dbReference type="GO" id="GO:0006508">
    <property type="term" value="P:proteolysis"/>
    <property type="evidence" value="ECO:0007669"/>
    <property type="project" value="InterPro"/>
</dbReference>
<name>A0A6G0J4K1_LARCR</name>
<feature type="region of interest" description="Disordered" evidence="1">
    <location>
        <begin position="59"/>
        <end position="82"/>
    </location>
</feature>
<dbReference type="GO" id="GO:0005634">
    <property type="term" value="C:nucleus"/>
    <property type="evidence" value="ECO:0007669"/>
    <property type="project" value="InterPro"/>
</dbReference>
<dbReference type="GO" id="GO:0072686">
    <property type="term" value="C:mitotic spindle"/>
    <property type="evidence" value="ECO:0007669"/>
    <property type="project" value="TreeGrafter"/>
</dbReference>
<feature type="compositionally biased region" description="Basic and acidic residues" evidence="1">
    <location>
        <begin position="59"/>
        <end position="69"/>
    </location>
</feature>
<protein>
    <submittedName>
        <fullName evidence="2">Uncharacterized protein</fullName>
    </submittedName>
</protein>
<dbReference type="Proteomes" id="UP000424527">
    <property type="component" value="Unassembled WGS sequence"/>
</dbReference>
<dbReference type="PANTHER" id="PTHR12792:SF0">
    <property type="entry name" value="SEPARIN"/>
    <property type="match status" value="1"/>
</dbReference>
<dbReference type="GO" id="GO:0004197">
    <property type="term" value="F:cysteine-type endopeptidase activity"/>
    <property type="evidence" value="ECO:0007669"/>
    <property type="project" value="InterPro"/>
</dbReference>
<gene>
    <name evidence="2" type="ORF">D5F01_LYC03172</name>
</gene>
<dbReference type="GO" id="GO:0005737">
    <property type="term" value="C:cytoplasm"/>
    <property type="evidence" value="ECO:0007669"/>
    <property type="project" value="TreeGrafter"/>
</dbReference>
<dbReference type="AlphaFoldDB" id="A0A6G0J4K1"/>
<accession>A0A6G0J4K1</accession>
<evidence type="ECO:0000313" key="3">
    <source>
        <dbReference type="Proteomes" id="UP000424527"/>
    </source>
</evidence>
<proteinExistence type="predicted"/>
<evidence type="ECO:0000256" key="1">
    <source>
        <dbReference type="SAM" id="MobiDB-lite"/>
    </source>
</evidence>
<dbReference type="PANTHER" id="PTHR12792">
    <property type="entry name" value="EXTRA SPINDLE POLES 1-RELATED"/>
    <property type="match status" value="1"/>
</dbReference>